<keyword evidence="1" id="KW-0472">Membrane</keyword>
<evidence type="ECO:0000256" key="1">
    <source>
        <dbReference type="SAM" id="Phobius"/>
    </source>
</evidence>
<name>A0A0R1GK88_9LACO</name>
<organism evidence="2 3">
    <name type="scientific">Loigolactobacillus bifermentans DSM 20003</name>
    <dbReference type="NCBI Taxonomy" id="1423726"/>
    <lineage>
        <taxon>Bacteria</taxon>
        <taxon>Bacillati</taxon>
        <taxon>Bacillota</taxon>
        <taxon>Bacilli</taxon>
        <taxon>Lactobacillales</taxon>
        <taxon>Lactobacillaceae</taxon>
        <taxon>Loigolactobacillus</taxon>
    </lineage>
</organism>
<keyword evidence="1" id="KW-1133">Transmembrane helix</keyword>
<proteinExistence type="predicted"/>
<dbReference type="AlphaFoldDB" id="A0A0R1GK88"/>
<feature type="transmembrane region" description="Helical" evidence="1">
    <location>
        <begin position="27"/>
        <end position="48"/>
    </location>
</feature>
<dbReference type="Proteomes" id="UP000051461">
    <property type="component" value="Unassembled WGS sequence"/>
</dbReference>
<gene>
    <name evidence="2" type="ORF">FC07_GL000617</name>
</gene>
<reference evidence="2 3" key="1">
    <citation type="journal article" date="2015" name="Genome Announc.">
        <title>Expanding the biotechnology potential of lactobacilli through comparative genomics of 213 strains and associated genera.</title>
        <authorList>
            <person name="Sun Z."/>
            <person name="Harris H.M."/>
            <person name="McCann A."/>
            <person name="Guo C."/>
            <person name="Argimon S."/>
            <person name="Zhang W."/>
            <person name="Yang X."/>
            <person name="Jeffery I.B."/>
            <person name="Cooney J.C."/>
            <person name="Kagawa T.F."/>
            <person name="Liu W."/>
            <person name="Song Y."/>
            <person name="Salvetti E."/>
            <person name="Wrobel A."/>
            <person name="Rasinkangas P."/>
            <person name="Parkhill J."/>
            <person name="Rea M.C."/>
            <person name="O'Sullivan O."/>
            <person name="Ritari J."/>
            <person name="Douillard F.P."/>
            <person name="Paul Ross R."/>
            <person name="Yang R."/>
            <person name="Briner A.E."/>
            <person name="Felis G.E."/>
            <person name="de Vos W.M."/>
            <person name="Barrangou R."/>
            <person name="Klaenhammer T.R."/>
            <person name="Caufield P.W."/>
            <person name="Cui Y."/>
            <person name="Zhang H."/>
            <person name="O'Toole P.W."/>
        </authorList>
    </citation>
    <scope>NUCLEOTIDE SEQUENCE [LARGE SCALE GENOMIC DNA]</scope>
    <source>
        <strain evidence="2 3">DSM 20003</strain>
    </source>
</reference>
<evidence type="ECO:0000313" key="2">
    <source>
        <dbReference type="EMBL" id="KRK34408.1"/>
    </source>
</evidence>
<evidence type="ECO:0000313" key="3">
    <source>
        <dbReference type="Proteomes" id="UP000051461"/>
    </source>
</evidence>
<keyword evidence="1" id="KW-0812">Transmembrane</keyword>
<dbReference type="EMBL" id="AZDA01000092">
    <property type="protein sequence ID" value="KRK34408.1"/>
    <property type="molecule type" value="Genomic_DNA"/>
</dbReference>
<dbReference type="PATRIC" id="fig|1423726.3.peg.636"/>
<accession>A0A0R1GK88</accession>
<keyword evidence="3" id="KW-1185">Reference proteome</keyword>
<sequence>MYFPSLKCNNHCKKGCENMNQLTISNWIEIISIIASLTVSFASIWIALKSFSRAEKSAKALEVSNFNAERPYVTIYSTGLNTGVMSFHKFLIIKNFGKSAAKVKLITYTGELDTNNQSRNLTSLHDFVLAPGMSVRSNIDAAFENTVKFHVDYSDLQGNAFSETFNVNFGFGNTLVYAEASKGDMPKGYNELIAALHIIAQQLQD</sequence>
<comment type="caution">
    <text evidence="2">The sequence shown here is derived from an EMBL/GenBank/DDBJ whole genome shotgun (WGS) entry which is preliminary data.</text>
</comment>
<protein>
    <submittedName>
        <fullName evidence="2">Uncharacterized protein</fullName>
    </submittedName>
</protein>